<keyword evidence="1" id="KW-0732">Signal</keyword>
<keyword evidence="3" id="KW-1185">Reference proteome</keyword>
<proteinExistence type="predicted"/>
<dbReference type="EMBL" id="CP025688">
    <property type="protein sequence ID" value="QAA22017.1"/>
    <property type="molecule type" value="Genomic_DNA"/>
</dbReference>
<evidence type="ECO:0000313" key="2">
    <source>
        <dbReference type="EMBL" id="QAA22017.1"/>
    </source>
</evidence>
<name>A0ABX5Q5U8_9BACL</name>
<evidence type="ECO:0008006" key="4">
    <source>
        <dbReference type="Google" id="ProtNLM"/>
    </source>
</evidence>
<gene>
    <name evidence="2" type="ORF">C0674_04970</name>
</gene>
<protein>
    <recommendedName>
        <fullName evidence="4">Pre-toxin TG domain-containing protein</fullName>
    </recommendedName>
</protein>
<evidence type="ECO:0000256" key="1">
    <source>
        <dbReference type="SAM" id="SignalP"/>
    </source>
</evidence>
<sequence length="192" mass="20796">MPQKILSNKILLSFMATILLLSITLPTTSHAATPKSIKSFVTPSHELNKQKFSSNNKPLIDFDNNELQFDNNGNPVFTPEQVTAIKEYAKLQGLSAPSSTPSGYAPRVGGTKVVYTVAKWIVGSVLGRKAAVRFGEALKHMEGPLRKVTAAEEGGLKKIEDIIYDGLRATGMQKKASRTLAAGIRGTLSWLV</sequence>
<dbReference type="Proteomes" id="UP000285882">
    <property type="component" value="Chromosome"/>
</dbReference>
<evidence type="ECO:0000313" key="3">
    <source>
        <dbReference type="Proteomes" id="UP000285882"/>
    </source>
</evidence>
<dbReference type="RefSeq" id="WP_128166437.1">
    <property type="nucleotide sequence ID" value="NZ_CP025688.1"/>
</dbReference>
<accession>A0ABX5Q5U8</accession>
<feature type="signal peptide" evidence="1">
    <location>
        <begin position="1"/>
        <end position="31"/>
    </location>
</feature>
<reference evidence="2 3" key="1">
    <citation type="submission" date="2018-01" db="EMBL/GenBank/DDBJ databases">
        <title>Complete genome sequencing of Sporolactobacillus terrae DLG3.</title>
        <authorList>
            <person name="Nam Y.-D."/>
            <person name="Kang J."/>
            <person name="Chung W.-H."/>
        </authorList>
    </citation>
    <scope>NUCLEOTIDE SEQUENCE [LARGE SCALE GENOMIC DNA]</scope>
    <source>
        <strain evidence="2 3">DLG3</strain>
    </source>
</reference>
<organism evidence="2 3">
    <name type="scientific">Sporolactobacillus terrae</name>
    <dbReference type="NCBI Taxonomy" id="269673"/>
    <lineage>
        <taxon>Bacteria</taxon>
        <taxon>Bacillati</taxon>
        <taxon>Bacillota</taxon>
        <taxon>Bacilli</taxon>
        <taxon>Bacillales</taxon>
        <taxon>Sporolactobacillaceae</taxon>
        <taxon>Sporolactobacillus</taxon>
    </lineage>
</organism>
<feature type="chain" id="PRO_5046247613" description="Pre-toxin TG domain-containing protein" evidence="1">
    <location>
        <begin position="32"/>
        <end position="192"/>
    </location>
</feature>